<protein>
    <submittedName>
        <fullName evidence="1">Uncharacterized protein</fullName>
    </submittedName>
</protein>
<accession>A0ACC0A6N3</accession>
<name>A0ACC0A6N3_CATRO</name>
<organism evidence="1 2">
    <name type="scientific">Catharanthus roseus</name>
    <name type="common">Madagascar periwinkle</name>
    <name type="synonym">Vinca rosea</name>
    <dbReference type="NCBI Taxonomy" id="4058"/>
    <lineage>
        <taxon>Eukaryota</taxon>
        <taxon>Viridiplantae</taxon>
        <taxon>Streptophyta</taxon>
        <taxon>Embryophyta</taxon>
        <taxon>Tracheophyta</taxon>
        <taxon>Spermatophyta</taxon>
        <taxon>Magnoliopsida</taxon>
        <taxon>eudicotyledons</taxon>
        <taxon>Gunneridae</taxon>
        <taxon>Pentapetalae</taxon>
        <taxon>asterids</taxon>
        <taxon>lamiids</taxon>
        <taxon>Gentianales</taxon>
        <taxon>Apocynaceae</taxon>
        <taxon>Rauvolfioideae</taxon>
        <taxon>Vinceae</taxon>
        <taxon>Catharanthinae</taxon>
        <taxon>Catharanthus</taxon>
    </lineage>
</organism>
<dbReference type="EMBL" id="CM044706">
    <property type="protein sequence ID" value="KAI5656256.1"/>
    <property type="molecule type" value="Genomic_DNA"/>
</dbReference>
<evidence type="ECO:0000313" key="2">
    <source>
        <dbReference type="Proteomes" id="UP001060085"/>
    </source>
</evidence>
<reference evidence="2" key="1">
    <citation type="journal article" date="2023" name="Nat. Plants">
        <title>Single-cell RNA sequencing provides a high-resolution roadmap for understanding the multicellular compartmentation of specialized metabolism.</title>
        <authorList>
            <person name="Sun S."/>
            <person name="Shen X."/>
            <person name="Li Y."/>
            <person name="Li Y."/>
            <person name="Wang S."/>
            <person name="Li R."/>
            <person name="Zhang H."/>
            <person name="Shen G."/>
            <person name="Guo B."/>
            <person name="Wei J."/>
            <person name="Xu J."/>
            <person name="St-Pierre B."/>
            <person name="Chen S."/>
            <person name="Sun C."/>
        </authorList>
    </citation>
    <scope>NUCLEOTIDE SEQUENCE [LARGE SCALE GENOMIC DNA]</scope>
</reference>
<comment type="caution">
    <text evidence="1">The sequence shown here is derived from an EMBL/GenBank/DDBJ whole genome shotgun (WGS) entry which is preliminary data.</text>
</comment>
<proteinExistence type="predicted"/>
<evidence type="ECO:0000313" key="1">
    <source>
        <dbReference type="EMBL" id="KAI5656256.1"/>
    </source>
</evidence>
<dbReference type="Proteomes" id="UP001060085">
    <property type="component" value="Linkage Group LG06"/>
</dbReference>
<sequence>MTGAYFYNVGSATPISPSSSSSYLRHLNRLSSSFSSPIPPNVRTTTTTAAAAATPLAMSNNTTIPHKSLEVIGGAKDSFLPAFKSLHRPYSAYPVFAWNTHVETIFAAFFRSLPDVRFRRECLRAKDDGCVALDWVVGDQRSLPSNSPVLILLPGLTGGSEDSYVRHMLIRARSKGWRVVVFNSRGCGDSPVTTPQFYSASFLGDMSEVVSHVSARYPKANIYAVGWSLGANILVRYLGQESDSCVLSGAVSLCNPFNLVIADEDLRKGFKIVYNKALANGLRKIFKKHAPLFEEIGGEYDIPLATNAKTIREFDEALTRVSFGFKSVDDYYANSCSSDSIRNVRIPLLCIQAENDPIAPSRAIPRENIKENPNCLLIVTPQGGHLGWIAGDGAPTGYPWTDPAVMDFLEHLENANSAAVSPNIQQVGDTSRNEGLQHVEV</sequence>
<keyword evidence="2" id="KW-1185">Reference proteome</keyword>
<gene>
    <name evidence="1" type="ORF">M9H77_25049</name>
</gene>